<evidence type="ECO:0000313" key="2">
    <source>
        <dbReference type="Proteomes" id="UP000887159"/>
    </source>
</evidence>
<reference evidence="1" key="1">
    <citation type="submission" date="2020-08" db="EMBL/GenBank/DDBJ databases">
        <title>Multicomponent nature underlies the extraordinary mechanical properties of spider dragline silk.</title>
        <authorList>
            <person name="Kono N."/>
            <person name="Nakamura H."/>
            <person name="Mori M."/>
            <person name="Yoshida Y."/>
            <person name="Ohtoshi R."/>
            <person name="Malay A.D."/>
            <person name="Moran D.A.P."/>
            <person name="Tomita M."/>
            <person name="Numata K."/>
            <person name="Arakawa K."/>
        </authorList>
    </citation>
    <scope>NUCLEOTIDE SEQUENCE</scope>
</reference>
<gene>
    <name evidence="1" type="ORF">TNCV_3523141</name>
</gene>
<dbReference type="Proteomes" id="UP000887159">
    <property type="component" value="Unassembled WGS sequence"/>
</dbReference>
<proteinExistence type="predicted"/>
<accession>A0A8X6WAF6</accession>
<evidence type="ECO:0000313" key="1">
    <source>
        <dbReference type="EMBL" id="GFY30551.1"/>
    </source>
</evidence>
<dbReference type="EMBL" id="BMAU01021393">
    <property type="protein sequence ID" value="GFY30551.1"/>
    <property type="molecule type" value="Genomic_DNA"/>
</dbReference>
<organism evidence="1 2">
    <name type="scientific">Trichonephila clavipes</name>
    <name type="common">Golden silk orbweaver</name>
    <name type="synonym">Nephila clavipes</name>
    <dbReference type="NCBI Taxonomy" id="2585209"/>
    <lineage>
        <taxon>Eukaryota</taxon>
        <taxon>Metazoa</taxon>
        <taxon>Ecdysozoa</taxon>
        <taxon>Arthropoda</taxon>
        <taxon>Chelicerata</taxon>
        <taxon>Arachnida</taxon>
        <taxon>Araneae</taxon>
        <taxon>Araneomorphae</taxon>
        <taxon>Entelegynae</taxon>
        <taxon>Araneoidea</taxon>
        <taxon>Nephilidae</taxon>
        <taxon>Trichonephila</taxon>
    </lineage>
</organism>
<protein>
    <submittedName>
        <fullName evidence="1">Uncharacterized protein</fullName>
    </submittedName>
</protein>
<keyword evidence="2" id="KW-1185">Reference proteome</keyword>
<name>A0A8X6WAF6_TRICX</name>
<sequence>MKLQRTYRLLTSYERSISALKRVNTEMRSAMEKEIRKGLMLPYTQRDITMDIDYNDVPNDFAMIKTRRKSLLHKYNDSDSTKNKAV</sequence>
<dbReference type="AlphaFoldDB" id="A0A8X6WAF6"/>
<comment type="caution">
    <text evidence="1">The sequence shown here is derived from an EMBL/GenBank/DDBJ whole genome shotgun (WGS) entry which is preliminary data.</text>
</comment>